<evidence type="ECO:0000313" key="1">
    <source>
        <dbReference type="EMBL" id="GBP45110.1"/>
    </source>
</evidence>
<dbReference type="Proteomes" id="UP000299102">
    <property type="component" value="Unassembled WGS sequence"/>
</dbReference>
<keyword evidence="2" id="KW-1185">Reference proteome</keyword>
<gene>
    <name evidence="1" type="ORF">EVAR_33215_1</name>
</gene>
<sequence length="179" mass="20002">MFYGAIVKTPPSVALDNGSETQFTGNEQRYTRVTCARPTVLAGNRCKCDRDGRWAGRVPVGCYLLDFKCRWSAQEPYSDKSQIKVFQKKRPRYLNPKKVNGKIIKSGCARRLEPREYGDSIGNRSWRYESAAVENPILQGAGAGGPTSGPRFDLSKSKISNGRVNFCISLNKGSYHTNR</sequence>
<dbReference type="EMBL" id="BGZK01000464">
    <property type="protein sequence ID" value="GBP45110.1"/>
    <property type="molecule type" value="Genomic_DNA"/>
</dbReference>
<reference evidence="1 2" key="1">
    <citation type="journal article" date="2019" name="Commun. Biol.">
        <title>The bagworm genome reveals a unique fibroin gene that provides high tensile strength.</title>
        <authorList>
            <person name="Kono N."/>
            <person name="Nakamura H."/>
            <person name="Ohtoshi R."/>
            <person name="Tomita M."/>
            <person name="Numata K."/>
            <person name="Arakawa K."/>
        </authorList>
    </citation>
    <scope>NUCLEOTIDE SEQUENCE [LARGE SCALE GENOMIC DNA]</scope>
</reference>
<evidence type="ECO:0000313" key="2">
    <source>
        <dbReference type="Proteomes" id="UP000299102"/>
    </source>
</evidence>
<dbReference type="AlphaFoldDB" id="A0A4C1W2M5"/>
<organism evidence="1 2">
    <name type="scientific">Eumeta variegata</name>
    <name type="common">Bagworm moth</name>
    <name type="synonym">Eumeta japonica</name>
    <dbReference type="NCBI Taxonomy" id="151549"/>
    <lineage>
        <taxon>Eukaryota</taxon>
        <taxon>Metazoa</taxon>
        <taxon>Ecdysozoa</taxon>
        <taxon>Arthropoda</taxon>
        <taxon>Hexapoda</taxon>
        <taxon>Insecta</taxon>
        <taxon>Pterygota</taxon>
        <taxon>Neoptera</taxon>
        <taxon>Endopterygota</taxon>
        <taxon>Lepidoptera</taxon>
        <taxon>Glossata</taxon>
        <taxon>Ditrysia</taxon>
        <taxon>Tineoidea</taxon>
        <taxon>Psychidae</taxon>
        <taxon>Oiketicinae</taxon>
        <taxon>Eumeta</taxon>
    </lineage>
</organism>
<accession>A0A4C1W2M5</accession>
<proteinExistence type="predicted"/>
<comment type="caution">
    <text evidence="1">The sequence shown here is derived from an EMBL/GenBank/DDBJ whole genome shotgun (WGS) entry which is preliminary data.</text>
</comment>
<name>A0A4C1W2M5_EUMVA</name>
<protein>
    <submittedName>
        <fullName evidence="1">Uncharacterized protein</fullName>
    </submittedName>
</protein>